<dbReference type="RefSeq" id="WP_378112004.1">
    <property type="nucleotide sequence ID" value="NZ_JBHSNC010000036.1"/>
</dbReference>
<proteinExistence type="predicted"/>
<gene>
    <name evidence="1" type="ORF">ACFPQ4_11575</name>
</gene>
<reference evidence="2" key="1">
    <citation type="journal article" date="2019" name="Int. J. Syst. Evol. Microbiol.">
        <title>The Global Catalogue of Microorganisms (GCM) 10K type strain sequencing project: providing services to taxonomists for standard genome sequencing and annotation.</title>
        <authorList>
            <consortium name="The Broad Institute Genomics Platform"/>
            <consortium name="The Broad Institute Genome Sequencing Center for Infectious Disease"/>
            <person name="Wu L."/>
            <person name="Ma J."/>
        </authorList>
    </citation>
    <scope>NUCLEOTIDE SEQUENCE [LARGE SCALE GENOMIC DNA]</scope>
    <source>
        <strain evidence="2">CGMCC 1.18578</strain>
    </source>
</reference>
<evidence type="ECO:0000313" key="2">
    <source>
        <dbReference type="Proteomes" id="UP001596108"/>
    </source>
</evidence>
<dbReference type="EMBL" id="JBHSNC010000036">
    <property type="protein sequence ID" value="MFC5530067.1"/>
    <property type="molecule type" value="Genomic_DNA"/>
</dbReference>
<evidence type="ECO:0000313" key="1">
    <source>
        <dbReference type="EMBL" id="MFC5530067.1"/>
    </source>
</evidence>
<comment type="caution">
    <text evidence="1">The sequence shown here is derived from an EMBL/GenBank/DDBJ whole genome shotgun (WGS) entry which is preliminary data.</text>
</comment>
<dbReference type="Proteomes" id="UP001596108">
    <property type="component" value="Unassembled WGS sequence"/>
</dbReference>
<accession>A0ABW0R2T1</accession>
<name>A0ABW0R2T1_9BACL</name>
<keyword evidence="2" id="KW-1185">Reference proteome</keyword>
<organism evidence="1 2">
    <name type="scientific">Cohnella yongneupensis</name>
    <dbReference type="NCBI Taxonomy" id="425006"/>
    <lineage>
        <taxon>Bacteria</taxon>
        <taxon>Bacillati</taxon>
        <taxon>Bacillota</taxon>
        <taxon>Bacilli</taxon>
        <taxon>Bacillales</taxon>
        <taxon>Paenibacillaceae</taxon>
        <taxon>Cohnella</taxon>
    </lineage>
</organism>
<evidence type="ECO:0008006" key="3">
    <source>
        <dbReference type="Google" id="ProtNLM"/>
    </source>
</evidence>
<sequence length="224" mass="23682">MADANRQDLRIIGETNSAGGQFGKVRITGECTFSGDVDCTKLSCMGETKVAGSLRASELKLTGEVEIDGSLDAGHVGGRGELEVSSRMRGEHIKLMGNLEVGGDCEAGVFDISGAFNVKGLVSAESLNVKMYGPCRAREIGGGTLTVKRSRASALIHLFKPNTAGDLIADSIEGDVVELQHTTAGVVRGKRVTIGPGCVIERVEYAEMLDIHKSSTVKEMIRQA</sequence>
<protein>
    <recommendedName>
        <fullName evidence="3">Polymer-forming cytoskeletal protein</fullName>
    </recommendedName>
</protein>